<accession>A0A0V1PSQ5</accession>
<keyword evidence="3" id="KW-0560">Oxidoreductase</keyword>
<dbReference type="Pfam" id="PF01494">
    <property type="entry name" value="FAD_binding_3"/>
    <property type="match status" value="1"/>
</dbReference>
<organism evidence="6 7">
    <name type="scientific">Debaryomyces fabryi</name>
    <dbReference type="NCBI Taxonomy" id="58627"/>
    <lineage>
        <taxon>Eukaryota</taxon>
        <taxon>Fungi</taxon>
        <taxon>Dikarya</taxon>
        <taxon>Ascomycota</taxon>
        <taxon>Saccharomycotina</taxon>
        <taxon>Pichiomycetes</taxon>
        <taxon>Debaryomycetaceae</taxon>
        <taxon>Debaryomyces</taxon>
    </lineage>
</organism>
<evidence type="ECO:0000256" key="4">
    <source>
        <dbReference type="ARBA" id="ARBA00023033"/>
    </source>
</evidence>
<reference evidence="6 7" key="1">
    <citation type="submission" date="2015-11" db="EMBL/GenBank/DDBJ databases">
        <title>The genome of Debaryomyces fabryi.</title>
        <authorList>
            <person name="Tafer H."/>
            <person name="Lopandic K."/>
        </authorList>
    </citation>
    <scope>NUCLEOTIDE SEQUENCE [LARGE SCALE GENOMIC DNA]</scope>
    <source>
        <strain evidence="6 7">CBS 789</strain>
    </source>
</reference>
<dbReference type="AlphaFoldDB" id="A0A0V1PSQ5"/>
<dbReference type="PRINTS" id="PR00420">
    <property type="entry name" value="RNGMNOXGNASE"/>
</dbReference>
<dbReference type="PANTHER" id="PTHR46972">
    <property type="entry name" value="MONOOXYGENASE ASQM-RELATED"/>
    <property type="match status" value="1"/>
</dbReference>
<dbReference type="InterPro" id="IPR036188">
    <property type="entry name" value="FAD/NAD-bd_sf"/>
</dbReference>
<evidence type="ECO:0000313" key="7">
    <source>
        <dbReference type="Proteomes" id="UP000054251"/>
    </source>
</evidence>
<evidence type="ECO:0000313" key="6">
    <source>
        <dbReference type="EMBL" id="KRZ99271.1"/>
    </source>
</evidence>
<dbReference type="InterPro" id="IPR002938">
    <property type="entry name" value="FAD-bd"/>
</dbReference>
<evidence type="ECO:0000256" key="3">
    <source>
        <dbReference type="ARBA" id="ARBA00023002"/>
    </source>
</evidence>
<dbReference type="PANTHER" id="PTHR46972:SF1">
    <property type="entry name" value="FAD DEPENDENT OXIDOREDUCTASE DOMAIN-CONTAINING PROTEIN"/>
    <property type="match status" value="1"/>
</dbReference>
<keyword evidence="1" id="KW-0285">Flavoprotein</keyword>
<evidence type="ECO:0000259" key="5">
    <source>
        <dbReference type="Pfam" id="PF01494"/>
    </source>
</evidence>
<dbReference type="SUPFAM" id="SSF51905">
    <property type="entry name" value="FAD/NAD(P)-binding domain"/>
    <property type="match status" value="1"/>
</dbReference>
<evidence type="ECO:0000256" key="2">
    <source>
        <dbReference type="ARBA" id="ARBA00022827"/>
    </source>
</evidence>
<keyword evidence="4" id="KW-0503">Monooxygenase</keyword>
<keyword evidence="7" id="KW-1185">Reference proteome</keyword>
<dbReference type="GO" id="GO:0071949">
    <property type="term" value="F:FAD binding"/>
    <property type="evidence" value="ECO:0007669"/>
    <property type="project" value="InterPro"/>
</dbReference>
<dbReference type="RefSeq" id="XP_015465374.1">
    <property type="nucleotide sequence ID" value="XM_015613792.1"/>
</dbReference>
<feature type="domain" description="FAD-binding" evidence="5">
    <location>
        <begin position="6"/>
        <end position="329"/>
    </location>
</feature>
<sequence length="382" mass="43093">MTLPRIAIIGGGPGGLMLGRLLLLKKIPFTIFELESGPTKRSQGGSLDLHPETGQVAIEKAGLMNEFQLKSRPEGDCMKLVSWDGRVLLDEKQQKSFENYSRPEIDRIALRDLMLKSLDLKHIIWGKKLQKVEAVDDIYNLNFSDGTVEAGYDIVVGADGAWSKVRPLVTDIKPHYSSVTLIELTRNNVRAASPWLSDYVGEGSCSMFDENRAVMAQRNGNDSVKVYVGLRKDETWSQNCGIDWSDKEHARQRLIEVYFNDCHDDVKSMVLESKDELIVRPLYMLPIGITWMHRKGITLIGDAAHLMTPFAGVGVNLALFDAWKLAESIEKSDKNYSKGIAHYEQRMFERSKEHAQETWNNLETFLGLNGGEKCLEFMTQGH</sequence>
<keyword evidence="2" id="KW-0274">FAD</keyword>
<name>A0A0V1PSQ5_9ASCO</name>
<dbReference type="GO" id="GO:0004497">
    <property type="term" value="F:monooxygenase activity"/>
    <property type="evidence" value="ECO:0007669"/>
    <property type="project" value="UniProtKB-KW"/>
</dbReference>
<comment type="caution">
    <text evidence="6">The sequence shown here is derived from an EMBL/GenBank/DDBJ whole genome shotgun (WGS) entry which is preliminary data.</text>
</comment>
<proteinExistence type="predicted"/>
<dbReference type="GeneID" id="26841972"/>
<dbReference type="OrthoDB" id="9993796at2759"/>
<dbReference type="Proteomes" id="UP000054251">
    <property type="component" value="Unassembled WGS sequence"/>
</dbReference>
<dbReference type="EMBL" id="LMYN01000157">
    <property type="protein sequence ID" value="KRZ99271.1"/>
    <property type="molecule type" value="Genomic_DNA"/>
</dbReference>
<protein>
    <recommendedName>
        <fullName evidence="5">FAD-binding domain-containing protein</fullName>
    </recommendedName>
</protein>
<gene>
    <name evidence="6" type="ORF">AC631_04963</name>
</gene>
<evidence type="ECO:0000256" key="1">
    <source>
        <dbReference type="ARBA" id="ARBA00022630"/>
    </source>
</evidence>
<dbReference type="Gene3D" id="3.50.50.60">
    <property type="entry name" value="FAD/NAD(P)-binding domain"/>
    <property type="match status" value="1"/>
</dbReference>